<gene>
    <name evidence="2" type="ORF">QTG54_004299</name>
</gene>
<protein>
    <submittedName>
        <fullName evidence="2">Uncharacterized protein</fullName>
    </submittedName>
</protein>
<reference evidence="2" key="1">
    <citation type="submission" date="2023-06" db="EMBL/GenBank/DDBJ databases">
        <title>Survivors Of The Sea: Transcriptome response of Skeletonema marinoi to long-term dormancy.</title>
        <authorList>
            <person name="Pinder M.I.M."/>
            <person name="Kourtchenko O."/>
            <person name="Robertson E.K."/>
            <person name="Larsson T."/>
            <person name="Maumus F."/>
            <person name="Osuna-Cruz C.M."/>
            <person name="Vancaester E."/>
            <person name="Stenow R."/>
            <person name="Vandepoele K."/>
            <person name="Ploug H."/>
            <person name="Bruchert V."/>
            <person name="Godhe A."/>
            <person name="Topel M."/>
        </authorList>
    </citation>
    <scope>NUCLEOTIDE SEQUENCE</scope>
    <source>
        <strain evidence="2">R05AC</strain>
    </source>
</reference>
<dbReference type="EMBL" id="JATAAI010000006">
    <property type="protein sequence ID" value="KAK1745008.1"/>
    <property type="molecule type" value="Genomic_DNA"/>
</dbReference>
<proteinExistence type="predicted"/>
<name>A0AAD8YFN3_9STRA</name>
<feature type="compositionally biased region" description="Polar residues" evidence="1">
    <location>
        <begin position="46"/>
        <end position="55"/>
    </location>
</feature>
<feature type="compositionally biased region" description="Polar residues" evidence="1">
    <location>
        <begin position="112"/>
        <end position="122"/>
    </location>
</feature>
<feature type="compositionally biased region" description="Basic and acidic residues" evidence="1">
    <location>
        <begin position="99"/>
        <end position="109"/>
    </location>
</feature>
<feature type="region of interest" description="Disordered" evidence="1">
    <location>
        <begin position="46"/>
        <end position="142"/>
    </location>
</feature>
<evidence type="ECO:0000313" key="2">
    <source>
        <dbReference type="EMBL" id="KAK1745008.1"/>
    </source>
</evidence>
<keyword evidence="3" id="KW-1185">Reference proteome</keyword>
<dbReference type="Proteomes" id="UP001224775">
    <property type="component" value="Unassembled WGS sequence"/>
</dbReference>
<dbReference type="AlphaFoldDB" id="A0AAD8YFN3"/>
<feature type="compositionally biased region" description="Polar residues" evidence="1">
    <location>
        <begin position="87"/>
        <end position="98"/>
    </location>
</feature>
<comment type="caution">
    <text evidence="2">The sequence shown here is derived from an EMBL/GenBank/DDBJ whole genome shotgun (WGS) entry which is preliminary data.</text>
</comment>
<evidence type="ECO:0000256" key="1">
    <source>
        <dbReference type="SAM" id="MobiDB-lite"/>
    </source>
</evidence>
<feature type="compositionally biased region" description="Basic residues" evidence="1">
    <location>
        <begin position="57"/>
        <end position="75"/>
    </location>
</feature>
<sequence length="231" mass="25577">MMKQKNVAMTKQEEFHQQHKKVLDCLGILNAELGRIAAETASSLLTQDEGSQDQSHSAKKPKVKPSTKKKKKKMQVAKPKQQENPDNDSSTTENTTQSERPRDGWRVDPKSNVPSTSTSPFITLQDGRVISKSQTPEDVPCEDDSVDKLIHVSPAPKTLESILQSNSRYCDSAATTMESLCLDPSMLLLSAHGMAMEMSPCQLDAIESILTNQLRATKEAQKIQSRLLNNN</sequence>
<accession>A0AAD8YFN3</accession>
<organism evidence="2 3">
    <name type="scientific">Skeletonema marinoi</name>
    <dbReference type="NCBI Taxonomy" id="267567"/>
    <lineage>
        <taxon>Eukaryota</taxon>
        <taxon>Sar</taxon>
        <taxon>Stramenopiles</taxon>
        <taxon>Ochrophyta</taxon>
        <taxon>Bacillariophyta</taxon>
        <taxon>Coscinodiscophyceae</taxon>
        <taxon>Thalassiosirophycidae</taxon>
        <taxon>Thalassiosirales</taxon>
        <taxon>Skeletonemataceae</taxon>
        <taxon>Skeletonema</taxon>
        <taxon>Skeletonema marinoi-dohrnii complex</taxon>
    </lineage>
</organism>
<evidence type="ECO:0000313" key="3">
    <source>
        <dbReference type="Proteomes" id="UP001224775"/>
    </source>
</evidence>